<dbReference type="Proteomes" id="UP000471381">
    <property type="component" value="Unassembled WGS sequence"/>
</dbReference>
<evidence type="ECO:0000256" key="4">
    <source>
        <dbReference type="ARBA" id="ARBA00019465"/>
    </source>
</evidence>
<dbReference type="InterPro" id="IPR013332">
    <property type="entry name" value="KPR_N"/>
</dbReference>
<accession>A0A6N9TBX2</accession>
<keyword evidence="6" id="KW-0521">NADP</keyword>
<comment type="caution">
    <text evidence="12">The sequence shown here is derived from an EMBL/GenBank/DDBJ whole genome shotgun (WGS) entry which is preliminary data.</text>
</comment>
<dbReference type="AlphaFoldDB" id="A0A6N9TBX2"/>
<dbReference type="GO" id="GO:0015940">
    <property type="term" value="P:pantothenate biosynthetic process"/>
    <property type="evidence" value="ECO:0007669"/>
    <property type="project" value="UniProtKB-UniPathway"/>
</dbReference>
<evidence type="ECO:0000256" key="9">
    <source>
        <dbReference type="ARBA" id="ARBA00048793"/>
    </source>
</evidence>
<reference evidence="12 13" key="1">
    <citation type="submission" date="2020-01" db="EMBL/GenBank/DDBJ databases">
        <title>Genomes of bacteria type strains.</title>
        <authorList>
            <person name="Chen J."/>
            <person name="Zhu S."/>
            <person name="Yang J."/>
        </authorList>
    </citation>
    <scope>NUCLEOTIDE SEQUENCE [LARGE SCALE GENOMIC DNA]</scope>
    <source>
        <strain evidence="12 13">LMG 24078</strain>
    </source>
</reference>
<dbReference type="FunFam" id="1.10.1040.10:FF:000017">
    <property type="entry name" value="2-dehydropantoate 2-reductase"/>
    <property type="match status" value="1"/>
</dbReference>
<dbReference type="InterPro" id="IPR036291">
    <property type="entry name" value="NAD(P)-bd_dom_sf"/>
</dbReference>
<evidence type="ECO:0000259" key="10">
    <source>
        <dbReference type="Pfam" id="PF02558"/>
    </source>
</evidence>
<feature type="domain" description="Ketopantoate reductase C-terminal" evidence="11">
    <location>
        <begin position="246"/>
        <end position="367"/>
    </location>
</feature>
<dbReference type="Gene3D" id="3.40.50.720">
    <property type="entry name" value="NAD(P)-binding Rossmann-like Domain"/>
    <property type="match status" value="1"/>
</dbReference>
<dbReference type="Gene3D" id="1.10.1040.10">
    <property type="entry name" value="N-(1-d-carboxylethyl)-l-norvaline Dehydrogenase, domain 2"/>
    <property type="match status" value="1"/>
</dbReference>
<organism evidence="12 13">
    <name type="scientific">Alteromonas genovensis</name>
    <dbReference type="NCBI Taxonomy" id="471225"/>
    <lineage>
        <taxon>Bacteria</taxon>
        <taxon>Pseudomonadati</taxon>
        <taxon>Pseudomonadota</taxon>
        <taxon>Gammaproteobacteria</taxon>
        <taxon>Alteromonadales</taxon>
        <taxon>Alteromonadaceae</taxon>
        <taxon>Alteromonas/Salinimonas group</taxon>
        <taxon>Alteromonas</taxon>
    </lineage>
</organism>
<dbReference type="EMBL" id="JAAAWO010000002">
    <property type="protein sequence ID" value="NDW14787.1"/>
    <property type="molecule type" value="Genomic_DNA"/>
</dbReference>
<evidence type="ECO:0000256" key="2">
    <source>
        <dbReference type="ARBA" id="ARBA00007870"/>
    </source>
</evidence>
<dbReference type="InterPro" id="IPR008927">
    <property type="entry name" value="6-PGluconate_DH-like_C_sf"/>
</dbReference>
<dbReference type="GO" id="GO:0008677">
    <property type="term" value="F:2-dehydropantoate 2-reductase activity"/>
    <property type="evidence" value="ECO:0007669"/>
    <property type="project" value="UniProtKB-EC"/>
</dbReference>
<feature type="domain" description="Ketopantoate reductase N-terminal" evidence="10">
    <location>
        <begin position="5"/>
        <end position="176"/>
    </location>
</feature>
<evidence type="ECO:0000313" key="12">
    <source>
        <dbReference type="EMBL" id="NDW14787.1"/>
    </source>
</evidence>
<dbReference type="InterPro" id="IPR003710">
    <property type="entry name" value="ApbA"/>
</dbReference>
<evidence type="ECO:0000313" key="13">
    <source>
        <dbReference type="Proteomes" id="UP000471381"/>
    </source>
</evidence>
<sequence length="370" mass="40369">MTHLHIVGSGAIGSLLAAGAEKHQVTYTRYPRVYSSLHHNEATKRCDKPTLDAFFSTPNESSIPNEATWLDGHSFPLQGAIASPTKIDADHVLIFPLKVYQLESALRQWLPFLHAKPVVVLLQNGMGGHEIARALLGDDYPLLLATTSHGALKKQRDDAQQQLVYTGLGSTTLGSIKHPNLCALADSFNADSLLKTDHLLKTDSLLETGSLGKTGKLSKTERESRQLVRAYALLNKTLPPVALSNNILHALWSKLAVNAVINPLTALNNVPNIAICDESYSEQIHDICQEFVAVAQACGEHFDLSEVKDKVIQVAKATGSNFSSMHQDVQYKRETEIDAINGYIVSMAKKKGISVPTNTLLVERVKALLV</sequence>
<evidence type="ECO:0000256" key="8">
    <source>
        <dbReference type="ARBA" id="ARBA00032024"/>
    </source>
</evidence>
<evidence type="ECO:0000256" key="1">
    <source>
        <dbReference type="ARBA" id="ARBA00004994"/>
    </source>
</evidence>
<dbReference type="NCBIfam" id="TIGR00745">
    <property type="entry name" value="apbA_panE"/>
    <property type="match status" value="1"/>
</dbReference>
<evidence type="ECO:0000256" key="5">
    <source>
        <dbReference type="ARBA" id="ARBA00022655"/>
    </source>
</evidence>
<gene>
    <name evidence="12" type="ORF">GTQ48_04485</name>
</gene>
<dbReference type="PANTHER" id="PTHR43765">
    <property type="entry name" value="2-DEHYDROPANTOATE 2-REDUCTASE-RELATED"/>
    <property type="match status" value="1"/>
</dbReference>
<evidence type="ECO:0000259" key="11">
    <source>
        <dbReference type="Pfam" id="PF08546"/>
    </source>
</evidence>
<protein>
    <recommendedName>
        <fullName evidence="4">2-dehydropantoate 2-reductase</fullName>
        <ecNumber evidence="3">1.1.1.169</ecNumber>
    </recommendedName>
    <alternativeName>
        <fullName evidence="8">Ketopantoate reductase</fullName>
    </alternativeName>
</protein>
<dbReference type="GO" id="GO:0050661">
    <property type="term" value="F:NADP binding"/>
    <property type="evidence" value="ECO:0007669"/>
    <property type="project" value="TreeGrafter"/>
</dbReference>
<evidence type="ECO:0000256" key="7">
    <source>
        <dbReference type="ARBA" id="ARBA00023002"/>
    </source>
</evidence>
<comment type="pathway">
    <text evidence="1">Cofactor biosynthesis; (R)-pantothenate biosynthesis; (R)-pantoate from 3-methyl-2-oxobutanoate: step 2/2.</text>
</comment>
<dbReference type="UniPathway" id="UPA00028">
    <property type="reaction ID" value="UER00004"/>
</dbReference>
<dbReference type="SUPFAM" id="SSF51735">
    <property type="entry name" value="NAD(P)-binding Rossmann-fold domains"/>
    <property type="match status" value="1"/>
</dbReference>
<dbReference type="InterPro" id="IPR013328">
    <property type="entry name" value="6PGD_dom2"/>
</dbReference>
<evidence type="ECO:0000256" key="6">
    <source>
        <dbReference type="ARBA" id="ARBA00022857"/>
    </source>
</evidence>
<dbReference type="InterPro" id="IPR013752">
    <property type="entry name" value="KPA_reductase"/>
</dbReference>
<dbReference type="Pfam" id="PF02558">
    <property type="entry name" value="ApbA"/>
    <property type="match status" value="1"/>
</dbReference>
<comment type="similarity">
    <text evidence="2">Belongs to the ketopantoate reductase family.</text>
</comment>
<dbReference type="EC" id="1.1.1.169" evidence="3"/>
<name>A0A6N9TBX2_9ALTE</name>
<dbReference type="Pfam" id="PF08546">
    <property type="entry name" value="ApbA_C"/>
    <property type="match status" value="1"/>
</dbReference>
<keyword evidence="7 12" id="KW-0560">Oxidoreductase</keyword>
<dbReference type="GO" id="GO:0005737">
    <property type="term" value="C:cytoplasm"/>
    <property type="evidence" value="ECO:0007669"/>
    <property type="project" value="TreeGrafter"/>
</dbReference>
<comment type="catalytic activity">
    <reaction evidence="9">
        <text>(R)-pantoate + NADP(+) = 2-dehydropantoate + NADPH + H(+)</text>
        <dbReference type="Rhea" id="RHEA:16233"/>
        <dbReference type="ChEBI" id="CHEBI:11561"/>
        <dbReference type="ChEBI" id="CHEBI:15378"/>
        <dbReference type="ChEBI" id="CHEBI:15980"/>
        <dbReference type="ChEBI" id="CHEBI:57783"/>
        <dbReference type="ChEBI" id="CHEBI:58349"/>
        <dbReference type="EC" id="1.1.1.169"/>
    </reaction>
</comment>
<keyword evidence="5" id="KW-0566">Pantothenate biosynthesis</keyword>
<dbReference type="SUPFAM" id="SSF48179">
    <property type="entry name" value="6-phosphogluconate dehydrogenase C-terminal domain-like"/>
    <property type="match status" value="1"/>
</dbReference>
<dbReference type="PANTHER" id="PTHR43765:SF2">
    <property type="entry name" value="2-DEHYDROPANTOATE 2-REDUCTASE"/>
    <property type="match status" value="1"/>
</dbReference>
<proteinExistence type="inferred from homology"/>
<keyword evidence="13" id="KW-1185">Reference proteome</keyword>
<dbReference type="RefSeq" id="WP_163105350.1">
    <property type="nucleotide sequence ID" value="NZ_JAAAWO010000002.1"/>
</dbReference>
<dbReference type="InterPro" id="IPR050838">
    <property type="entry name" value="Ketopantoate_reductase"/>
</dbReference>
<evidence type="ECO:0000256" key="3">
    <source>
        <dbReference type="ARBA" id="ARBA00013014"/>
    </source>
</evidence>